<name>A0ABV0M7T9_9HYPH</name>
<evidence type="ECO:0000313" key="1">
    <source>
        <dbReference type="EMBL" id="MEQ1407949.1"/>
    </source>
</evidence>
<protein>
    <submittedName>
        <fullName evidence="1">Alpha-amylase family protein</fullName>
    </submittedName>
</protein>
<keyword evidence="2" id="KW-1185">Reference proteome</keyword>
<dbReference type="EMBL" id="JBEAAL010000022">
    <property type="protein sequence ID" value="MEQ1407949.1"/>
    <property type="molecule type" value="Genomic_DNA"/>
</dbReference>
<reference evidence="1 2" key="1">
    <citation type="submission" date="2024-05" db="EMBL/GenBank/DDBJ databases">
        <title>Neorhizobium sp. Rsf11, a plant growth promoting and heavy metal resistant PAH-degrader.</title>
        <authorList>
            <person name="Golubev S.N."/>
            <person name="Muratova A.Y."/>
            <person name="Markelova M.I."/>
        </authorList>
    </citation>
    <scope>NUCLEOTIDE SEQUENCE [LARGE SCALE GENOMIC DNA]</scope>
    <source>
        <strain evidence="1 2">Rsf11</strain>
    </source>
</reference>
<dbReference type="Proteomes" id="UP001496627">
    <property type="component" value="Unassembled WGS sequence"/>
</dbReference>
<dbReference type="CDD" id="cd03143">
    <property type="entry name" value="A4_beta-galactosidase_middle_domain"/>
    <property type="match status" value="1"/>
</dbReference>
<accession>A0ABV0M7T9</accession>
<dbReference type="SUPFAM" id="SSF51445">
    <property type="entry name" value="(Trans)glycosidases"/>
    <property type="match status" value="1"/>
</dbReference>
<dbReference type="Gene3D" id="3.40.50.880">
    <property type="match status" value="1"/>
</dbReference>
<dbReference type="InterPro" id="IPR028212">
    <property type="entry name" value="GHL6"/>
</dbReference>
<organism evidence="1 2">
    <name type="scientific">Neorhizobium phenanthreniclasticum</name>
    <dbReference type="NCBI Taxonomy" id="3157917"/>
    <lineage>
        <taxon>Bacteria</taxon>
        <taxon>Pseudomonadati</taxon>
        <taxon>Pseudomonadota</taxon>
        <taxon>Alphaproteobacteria</taxon>
        <taxon>Hyphomicrobiales</taxon>
        <taxon>Rhizobiaceae</taxon>
        <taxon>Rhizobium/Agrobacterium group</taxon>
        <taxon>Neorhizobium</taxon>
    </lineage>
</organism>
<sequence>MAEEPWYRTTKRWGQTNLVEIDPDRYDAAWWRAHWRKTRIQGVIVNSGGIVAYYPSRFPLHHRAHTLGERDLYGEIVKEAREEGLKVIARMDSNRVAEDFYRAHPDWICVDATGKPYRQADKYITCVNSPYYSEYLPEIMRELIERSHPDGFADNSWAGIPRKKICYCRHCADQFRGYSGVDLPSGHDWSDERYRRWIRWSYKRRTDLWEFNNSVTMQAGGEHCRWMGMISGDVLNNGNRFIDLKSILERTEIVMLDHQRRNAVDGFADNTEAGKRLHEVGGWQKLIPESMPQYQLGSPAFRLASMPAAEVRLWSSSGFAGGIQPWWHHIGSSHEDRRQYNSAEPIFSWHEANEDILVDRKPLADVGVVWSQDNHDFHGQDKANDRTMTPYRGAIRALDRAGISYLPVHADDISRVVGRFGVLILPNLGVMSDAQAEAVKIFAKSGGSVVATSETSLYGPFGDPREDFALNDLFGVHCQGKSHGGQEFANPDIEVSDRHTYIRLVPELRAGLYGPRDATAPLATGRRHALLAGLEGTDTVPFGGFLPVVEVDDDVAVLATFIHEFPIYPPETAWMRRPHSDLPVITARETTSGGKLIWLVGDLDRCFARDEHPEHALIIANAVRWALGEKLLVSLEGTHGLITPTLYEQDGRYILHLNNRLVTAKTPGRQSDLVPIGPVTIRLRVPSREVPSREVSCQVQLRVSSCDVAAKLEGTELVFEVPQILDHEVAVIEFRS</sequence>
<dbReference type="InterPro" id="IPR029062">
    <property type="entry name" value="Class_I_gatase-like"/>
</dbReference>
<dbReference type="SUPFAM" id="SSF52317">
    <property type="entry name" value="Class I glutamine amidotransferase-like"/>
    <property type="match status" value="1"/>
</dbReference>
<dbReference type="Gene3D" id="3.20.20.80">
    <property type="entry name" value="Glycosidases"/>
    <property type="match status" value="1"/>
</dbReference>
<evidence type="ECO:0000313" key="2">
    <source>
        <dbReference type="Proteomes" id="UP001496627"/>
    </source>
</evidence>
<comment type="caution">
    <text evidence="1">The sequence shown here is derived from an EMBL/GenBank/DDBJ whole genome shotgun (WGS) entry which is preliminary data.</text>
</comment>
<dbReference type="InterPro" id="IPR017853">
    <property type="entry name" value="GH"/>
</dbReference>
<dbReference type="Pfam" id="PF14871">
    <property type="entry name" value="GHL6"/>
    <property type="match status" value="1"/>
</dbReference>
<dbReference type="RefSeq" id="WP_227704028.1">
    <property type="nucleotide sequence ID" value="NZ_JBEAAL010000022.1"/>
</dbReference>
<gene>
    <name evidence="1" type="ORF">ABK249_23780</name>
</gene>
<proteinExistence type="predicted"/>